<dbReference type="HOGENOM" id="CLU_3398431_0_0_6"/>
<evidence type="ECO:0000313" key="2">
    <source>
        <dbReference type="Proteomes" id="UP000000753"/>
    </source>
</evidence>
<dbReference type="AlphaFoldDB" id="B8CS95"/>
<name>B8CS95_SHEPW</name>
<gene>
    <name evidence="1" type="ordered locus">swp_3699</name>
</gene>
<protein>
    <submittedName>
        <fullName evidence="1">Uncharacterized protein</fullName>
    </submittedName>
</protein>
<dbReference type="KEGG" id="swp:swp_3699"/>
<accession>B8CS95</accession>
<dbReference type="STRING" id="225849.swp_3699"/>
<proteinExistence type="predicted"/>
<organism evidence="1 2">
    <name type="scientific">Shewanella piezotolerans (strain WP3 / JCM 13877)</name>
    <dbReference type="NCBI Taxonomy" id="225849"/>
    <lineage>
        <taxon>Bacteria</taxon>
        <taxon>Pseudomonadati</taxon>
        <taxon>Pseudomonadota</taxon>
        <taxon>Gammaproteobacteria</taxon>
        <taxon>Alteromonadales</taxon>
        <taxon>Shewanellaceae</taxon>
        <taxon>Shewanella</taxon>
    </lineage>
</organism>
<evidence type="ECO:0000313" key="1">
    <source>
        <dbReference type="EMBL" id="ACJ30385.1"/>
    </source>
</evidence>
<reference evidence="1 2" key="1">
    <citation type="journal article" date="2008" name="PLoS ONE">
        <title>Environmental adaptation: genomic analysis of the piezotolerant and psychrotolerant deep-sea iron reducing bacterium Shewanella piezotolerans WP3.</title>
        <authorList>
            <person name="Wang F."/>
            <person name="Wang J."/>
            <person name="Jian H."/>
            <person name="Zhang B."/>
            <person name="Li S."/>
            <person name="Wang F."/>
            <person name="Zeng X."/>
            <person name="Gao L."/>
            <person name="Bartlett D.H."/>
            <person name="Yu J."/>
            <person name="Hu S."/>
            <person name="Xiao X."/>
        </authorList>
    </citation>
    <scope>NUCLEOTIDE SEQUENCE [LARGE SCALE GENOMIC DNA]</scope>
    <source>
        <strain evidence="2">WP3 / JCM 13877</strain>
    </source>
</reference>
<sequence length="31" mass="3537">MSCAIKATEKSMLVNEIISLKVKMTALSFYW</sequence>
<dbReference type="Proteomes" id="UP000000753">
    <property type="component" value="Chromosome"/>
</dbReference>
<keyword evidence="2" id="KW-1185">Reference proteome</keyword>
<dbReference type="EMBL" id="CP000472">
    <property type="protein sequence ID" value="ACJ30385.1"/>
    <property type="molecule type" value="Genomic_DNA"/>
</dbReference>